<dbReference type="Proteomes" id="UP000315901">
    <property type="component" value="Unassembled WGS sequence"/>
</dbReference>
<feature type="chain" id="PRO_5021385040" description="Secreted protein" evidence="1">
    <location>
        <begin position="23"/>
        <end position="82"/>
    </location>
</feature>
<dbReference type="RefSeq" id="WP_140590844.1">
    <property type="nucleotide sequence ID" value="NZ_VFRR01000043.1"/>
</dbReference>
<comment type="caution">
    <text evidence="2">The sequence shown here is derived from an EMBL/GenBank/DDBJ whole genome shotgun (WGS) entry which is preliminary data.</text>
</comment>
<keyword evidence="1" id="KW-0732">Signal</keyword>
<reference evidence="2 3" key="1">
    <citation type="submission" date="2019-06" db="EMBL/GenBank/DDBJ databases">
        <title>A novel bacterium of genus Marinomonas, isolated from coastal sand.</title>
        <authorList>
            <person name="Huang H."/>
            <person name="Mo K."/>
            <person name="Hu Y."/>
        </authorList>
    </citation>
    <scope>NUCLEOTIDE SEQUENCE [LARGE SCALE GENOMIC DNA]</scope>
    <source>
        <strain evidence="2 3">HB171799</strain>
    </source>
</reference>
<accession>A0A501WBN7</accession>
<organism evidence="2 3">
    <name type="scientific">Maribrevibacterium harenarium</name>
    <dbReference type="NCBI Taxonomy" id="2589817"/>
    <lineage>
        <taxon>Bacteria</taxon>
        <taxon>Pseudomonadati</taxon>
        <taxon>Pseudomonadota</taxon>
        <taxon>Gammaproteobacteria</taxon>
        <taxon>Oceanospirillales</taxon>
        <taxon>Oceanospirillaceae</taxon>
        <taxon>Maribrevibacterium</taxon>
    </lineage>
</organism>
<evidence type="ECO:0000256" key="1">
    <source>
        <dbReference type="SAM" id="SignalP"/>
    </source>
</evidence>
<protein>
    <recommendedName>
        <fullName evidence="4">Secreted protein</fullName>
    </recommendedName>
</protein>
<dbReference type="AlphaFoldDB" id="A0A501WBN7"/>
<proteinExistence type="predicted"/>
<sequence length="82" mass="9138">MKSLTPVVLTLWVLGASAGVYAEEDRCTERLNKYVAMLERNAVDENVSVGQREASQNLLQKVARLKADKRNSDCAVFDKLLP</sequence>
<evidence type="ECO:0008006" key="4">
    <source>
        <dbReference type="Google" id="ProtNLM"/>
    </source>
</evidence>
<gene>
    <name evidence="2" type="ORF">FJM67_14665</name>
</gene>
<keyword evidence="3" id="KW-1185">Reference proteome</keyword>
<name>A0A501WBN7_9GAMM</name>
<evidence type="ECO:0000313" key="2">
    <source>
        <dbReference type="EMBL" id="TPE47343.1"/>
    </source>
</evidence>
<feature type="signal peptide" evidence="1">
    <location>
        <begin position="1"/>
        <end position="22"/>
    </location>
</feature>
<dbReference type="OrthoDB" id="6106748at2"/>
<dbReference type="EMBL" id="VFRR01000043">
    <property type="protein sequence ID" value="TPE47343.1"/>
    <property type="molecule type" value="Genomic_DNA"/>
</dbReference>
<evidence type="ECO:0000313" key="3">
    <source>
        <dbReference type="Proteomes" id="UP000315901"/>
    </source>
</evidence>